<keyword evidence="2" id="KW-0813">Transport</keyword>
<dbReference type="GO" id="GO:0016020">
    <property type="term" value="C:membrane"/>
    <property type="evidence" value="ECO:0007669"/>
    <property type="project" value="UniProtKB-SubCell"/>
</dbReference>
<evidence type="ECO:0000256" key="5">
    <source>
        <dbReference type="ARBA" id="ARBA00023136"/>
    </source>
</evidence>
<dbReference type="SUPFAM" id="SSF160240">
    <property type="entry name" value="Cation efflux protein cytoplasmic domain-like"/>
    <property type="match status" value="1"/>
</dbReference>
<proteinExistence type="predicted"/>
<keyword evidence="3" id="KW-0812">Transmembrane</keyword>
<gene>
    <name evidence="8" type="ORF">EHS24_008127</name>
</gene>
<dbReference type="InterPro" id="IPR027469">
    <property type="entry name" value="Cation_efflux_TMD_sf"/>
</dbReference>
<dbReference type="Gene3D" id="1.20.1510.10">
    <property type="entry name" value="Cation efflux protein transmembrane domain"/>
    <property type="match status" value="1"/>
</dbReference>
<evidence type="ECO:0000256" key="6">
    <source>
        <dbReference type="SAM" id="MobiDB-lite"/>
    </source>
</evidence>
<dbReference type="InterPro" id="IPR050291">
    <property type="entry name" value="CDF_Transporter"/>
</dbReference>
<dbReference type="PANTHER" id="PTHR43840">
    <property type="entry name" value="MITOCHONDRIAL METAL TRANSPORTER 1-RELATED"/>
    <property type="match status" value="1"/>
</dbReference>
<evidence type="ECO:0000256" key="3">
    <source>
        <dbReference type="ARBA" id="ARBA00022692"/>
    </source>
</evidence>
<organism evidence="8 9">
    <name type="scientific">Apiotrichum porosum</name>
    <dbReference type="NCBI Taxonomy" id="105984"/>
    <lineage>
        <taxon>Eukaryota</taxon>
        <taxon>Fungi</taxon>
        <taxon>Dikarya</taxon>
        <taxon>Basidiomycota</taxon>
        <taxon>Agaricomycotina</taxon>
        <taxon>Tremellomycetes</taxon>
        <taxon>Trichosporonales</taxon>
        <taxon>Trichosporonaceae</taxon>
        <taxon>Apiotrichum</taxon>
    </lineage>
</organism>
<comment type="subcellular location">
    <subcellularLocation>
        <location evidence="1">Membrane</location>
        <topology evidence="1">Multi-pass membrane protein</topology>
    </subcellularLocation>
</comment>
<dbReference type="RefSeq" id="XP_028476385.1">
    <property type="nucleotide sequence ID" value="XM_028623452.1"/>
</dbReference>
<dbReference type="GO" id="GO:0030003">
    <property type="term" value="P:intracellular monoatomic cation homeostasis"/>
    <property type="evidence" value="ECO:0007669"/>
    <property type="project" value="UniProtKB-ARBA"/>
</dbReference>
<keyword evidence="4" id="KW-1133">Transmembrane helix</keyword>
<evidence type="ECO:0000256" key="4">
    <source>
        <dbReference type="ARBA" id="ARBA00022989"/>
    </source>
</evidence>
<dbReference type="STRING" id="105984.A0A427XSW8"/>
<feature type="domain" description="Cation efflux protein transmembrane" evidence="7">
    <location>
        <begin position="205"/>
        <end position="328"/>
    </location>
</feature>
<dbReference type="GO" id="GO:0008324">
    <property type="term" value="F:monoatomic cation transmembrane transporter activity"/>
    <property type="evidence" value="ECO:0007669"/>
    <property type="project" value="InterPro"/>
</dbReference>
<dbReference type="AlphaFoldDB" id="A0A427XSW8"/>
<keyword evidence="5" id="KW-0472">Membrane</keyword>
<evidence type="ECO:0000313" key="8">
    <source>
        <dbReference type="EMBL" id="RSH81930.1"/>
    </source>
</evidence>
<evidence type="ECO:0000313" key="9">
    <source>
        <dbReference type="Proteomes" id="UP000279236"/>
    </source>
</evidence>
<keyword evidence="9" id="KW-1185">Reference proteome</keyword>
<dbReference type="Proteomes" id="UP000279236">
    <property type="component" value="Unassembled WGS sequence"/>
</dbReference>
<dbReference type="InterPro" id="IPR058533">
    <property type="entry name" value="Cation_efflux_TM"/>
</dbReference>
<protein>
    <recommendedName>
        <fullName evidence="7">Cation efflux protein transmembrane domain-containing protein</fullName>
    </recommendedName>
</protein>
<dbReference type="GO" id="GO:0098771">
    <property type="term" value="P:inorganic ion homeostasis"/>
    <property type="evidence" value="ECO:0007669"/>
    <property type="project" value="UniProtKB-ARBA"/>
</dbReference>
<evidence type="ECO:0000256" key="2">
    <source>
        <dbReference type="ARBA" id="ARBA00022448"/>
    </source>
</evidence>
<dbReference type="SUPFAM" id="SSF161111">
    <property type="entry name" value="Cation efflux protein transmembrane domain-like"/>
    <property type="match status" value="1"/>
</dbReference>
<dbReference type="Pfam" id="PF01545">
    <property type="entry name" value="Cation_efflux"/>
    <property type="match status" value="1"/>
</dbReference>
<evidence type="ECO:0000256" key="1">
    <source>
        <dbReference type="ARBA" id="ARBA00004141"/>
    </source>
</evidence>
<dbReference type="Gene3D" id="3.30.70.1350">
    <property type="entry name" value="Cation efflux protein, cytoplasmic domain"/>
    <property type="match status" value="1"/>
</dbReference>
<dbReference type="OrthoDB" id="78296at2759"/>
<dbReference type="InterPro" id="IPR036837">
    <property type="entry name" value="Cation_efflux_CTD_sf"/>
</dbReference>
<name>A0A427XSW8_9TREE</name>
<evidence type="ECO:0000259" key="7">
    <source>
        <dbReference type="Pfam" id="PF01545"/>
    </source>
</evidence>
<dbReference type="GeneID" id="39592670"/>
<dbReference type="EMBL" id="RSCE01000006">
    <property type="protein sequence ID" value="RSH81930.1"/>
    <property type="molecule type" value="Genomic_DNA"/>
</dbReference>
<sequence length="479" mass="52556">MSSPNSATGGGFHPVPQYASTLGYTNPRAQRLATMPPTLPVSDAEEVLSNPTTFTRHRMRRGMSFDAIRGNGIISSYERSTIDFEKLPCDDDDIKQYPRKLRPYYERMGCIKEHYEEVDCLLSGELPSIIASAFRAPPADHSRSYNSVDVHGPDVTIHQAWQVRPHPVRRPTVDEIGESTPLILAERESQKERIAKLALHSELNRLVFSVVMIASFTQVFIEAFNRAVWGTGEDGPVDLSGIGMATMLATIGTKSVLWVWCSRIPSSGVQALAQDAENDVILNITSLAFPWLGTIVGSHLLDPIGGMVISLYIIIEWIKTLLQNFANLSGRAASGDQYTRMLYMVTRFNPVLHVADLECYHIGDDLVVEVDVILPNTSLHFAHDVGETIQVMLENLDGVLRAYVHCDYSSANPAQHRPRPRVDSGGPSPIELRTASPEPAPNGTEGTTLFASSILSATPTPGNPFPDNSQAHSVVFASP</sequence>
<comment type="caution">
    <text evidence="8">The sequence shown here is derived from an EMBL/GenBank/DDBJ whole genome shotgun (WGS) entry which is preliminary data.</text>
</comment>
<reference evidence="8 9" key="1">
    <citation type="submission" date="2018-11" db="EMBL/GenBank/DDBJ databases">
        <title>Genome sequence of Apiotrichum porosum DSM 27194.</title>
        <authorList>
            <person name="Aliyu H."/>
            <person name="Gorte O."/>
            <person name="Ochsenreither K."/>
        </authorList>
    </citation>
    <scope>NUCLEOTIDE SEQUENCE [LARGE SCALE GENOMIC DNA]</scope>
    <source>
        <strain evidence="8 9">DSM 27194</strain>
    </source>
</reference>
<feature type="compositionally biased region" description="Polar residues" evidence="6">
    <location>
        <begin position="444"/>
        <end position="472"/>
    </location>
</feature>
<feature type="region of interest" description="Disordered" evidence="6">
    <location>
        <begin position="411"/>
        <end position="479"/>
    </location>
</feature>
<dbReference type="PANTHER" id="PTHR43840:SF4">
    <property type="entry name" value="CDF DIVALENT METAL CATION TRANSPORTER (EUROFUNG)"/>
    <property type="match status" value="1"/>
</dbReference>
<accession>A0A427XSW8</accession>